<keyword evidence="11" id="KW-1185">Reference proteome</keyword>
<keyword evidence="2" id="KW-0479">Metal-binding</keyword>
<dbReference type="PANTHER" id="PTHR43255:SF1">
    <property type="entry name" value="IRON-SULFUR-BINDING OXIDOREDUCTASE FADF-RELATED"/>
    <property type="match status" value="1"/>
</dbReference>
<feature type="transmembrane region" description="Helical" evidence="6">
    <location>
        <begin position="262"/>
        <end position="284"/>
    </location>
</feature>
<reference evidence="8 11" key="2">
    <citation type="submission" date="2019-02" db="EMBL/GenBank/DDBJ databases">
        <title>Complete genome sequence of Desulfobacter hydrogenophilus AcRS1.</title>
        <authorList>
            <person name="Marietou A."/>
            <person name="Lund M.B."/>
            <person name="Marshall I.P.G."/>
            <person name="Schreiber L."/>
            <person name="Jorgensen B."/>
        </authorList>
    </citation>
    <scope>NUCLEOTIDE SEQUENCE [LARGE SCALE GENOMIC DNA]</scope>
    <source>
        <strain evidence="8 11">AcRS1</strain>
    </source>
</reference>
<feature type="transmembrane region" description="Helical" evidence="6">
    <location>
        <begin position="121"/>
        <end position="144"/>
    </location>
</feature>
<feature type="transmembrane region" description="Helical" evidence="6">
    <location>
        <begin position="327"/>
        <end position="346"/>
    </location>
</feature>
<dbReference type="InterPro" id="IPR017896">
    <property type="entry name" value="4Fe4S_Fe-S-bd"/>
</dbReference>
<organism evidence="9 10">
    <name type="scientific">Desulfobacter hydrogenophilus</name>
    <dbReference type="NCBI Taxonomy" id="2291"/>
    <lineage>
        <taxon>Bacteria</taxon>
        <taxon>Pseudomonadati</taxon>
        <taxon>Thermodesulfobacteriota</taxon>
        <taxon>Desulfobacteria</taxon>
        <taxon>Desulfobacterales</taxon>
        <taxon>Desulfobacteraceae</taxon>
        <taxon>Desulfobacter</taxon>
    </lineage>
</organism>
<dbReference type="Proteomes" id="UP000293902">
    <property type="component" value="Chromosome"/>
</dbReference>
<keyword evidence="6" id="KW-0472">Membrane</keyword>
<dbReference type="PROSITE" id="PS51379">
    <property type="entry name" value="4FE4S_FER_2"/>
    <property type="match status" value="1"/>
</dbReference>
<dbReference type="Proteomes" id="UP000248798">
    <property type="component" value="Unassembled WGS sequence"/>
</dbReference>
<keyword evidence="6" id="KW-1133">Transmembrane helix</keyword>
<dbReference type="OrthoDB" id="9794954at2"/>
<evidence type="ECO:0000256" key="5">
    <source>
        <dbReference type="ARBA" id="ARBA00023014"/>
    </source>
</evidence>
<dbReference type="Pfam" id="PF13183">
    <property type="entry name" value="Fer4_8"/>
    <property type="match status" value="1"/>
</dbReference>
<dbReference type="InterPro" id="IPR017900">
    <property type="entry name" value="4Fe4S_Fe_S_CS"/>
</dbReference>
<keyword evidence="3" id="KW-0560">Oxidoreductase</keyword>
<keyword evidence="4" id="KW-0408">Iron</keyword>
<dbReference type="InterPro" id="IPR036197">
    <property type="entry name" value="NarG-like_sf"/>
</dbReference>
<evidence type="ECO:0000313" key="10">
    <source>
        <dbReference type="Proteomes" id="UP000248798"/>
    </source>
</evidence>
<proteinExistence type="predicted"/>
<accession>A0A328FG85</accession>
<evidence type="ECO:0000313" key="9">
    <source>
        <dbReference type="EMBL" id="RAM02047.1"/>
    </source>
</evidence>
<dbReference type="InterPro" id="IPR009051">
    <property type="entry name" value="Helical_ferredxn"/>
</dbReference>
<dbReference type="Gene3D" id="1.20.950.20">
    <property type="entry name" value="Transmembrane di-heme cytochromes, Chain C"/>
    <property type="match status" value="1"/>
</dbReference>
<dbReference type="SUPFAM" id="SSF46548">
    <property type="entry name" value="alpha-helical ferredoxin"/>
    <property type="match status" value="1"/>
</dbReference>
<evidence type="ECO:0000313" key="11">
    <source>
        <dbReference type="Proteomes" id="UP000293902"/>
    </source>
</evidence>
<dbReference type="SUPFAM" id="SSF103501">
    <property type="entry name" value="Respiratory nitrate reductase 1 gamma chain"/>
    <property type="match status" value="1"/>
</dbReference>
<dbReference type="AlphaFoldDB" id="A0A328FG85"/>
<dbReference type="EMBL" id="CP036313">
    <property type="protein sequence ID" value="QBH12352.1"/>
    <property type="molecule type" value="Genomic_DNA"/>
</dbReference>
<dbReference type="GO" id="GO:0051539">
    <property type="term" value="F:4 iron, 4 sulfur cluster binding"/>
    <property type="evidence" value="ECO:0007669"/>
    <property type="project" value="UniProtKB-KW"/>
</dbReference>
<evidence type="ECO:0000256" key="4">
    <source>
        <dbReference type="ARBA" id="ARBA00023004"/>
    </source>
</evidence>
<evidence type="ECO:0000256" key="2">
    <source>
        <dbReference type="ARBA" id="ARBA00022723"/>
    </source>
</evidence>
<keyword evidence="5" id="KW-0411">Iron-sulfur</keyword>
<name>A0A328FG85_9BACT</name>
<dbReference type="GO" id="GO:0046872">
    <property type="term" value="F:metal ion binding"/>
    <property type="evidence" value="ECO:0007669"/>
    <property type="project" value="UniProtKB-KW"/>
</dbReference>
<evidence type="ECO:0000313" key="8">
    <source>
        <dbReference type="EMBL" id="QBH12352.1"/>
    </source>
</evidence>
<dbReference type="RefSeq" id="WP_111956433.1">
    <property type="nucleotide sequence ID" value="NZ_CP036313.1"/>
</dbReference>
<protein>
    <submittedName>
        <fullName evidence="9">Heterodisulfide reductase</fullName>
    </submittedName>
</protein>
<sequence length="401" mass="44208">MSANYLAQPDLEFIAEIRGLGGETLKKCYQCATCSVACPIAPENSPFPRKEMIAASWGLKDKLISNGDIWLCHNCGDCTDMCPRGAAPGDVLAAIRSAAITEYATPKCLAKAINDPSKLPLLLGIPAAWFALLAIITMGFGGVMEKIFHTLFGDALGGRLHWSHAHDGAEHIIAHSNFVSTWFVDMTFVPTAIFATVVFFLALKRFIVDVHDNAVLEGKTDKTSLDYKALLMSVKNVIPMVLKHDKFNQCGSNKDRATPHMMVLFAFIGLFIVTAVCGIMLYVGGYAGPYPQLNPIKWLANVAGVALVIGSGIMIKNRLTNKTQITTYKDWFILGIVFTLGLSGMLTEMARLAEIAWLAYFFYWIHLIAIFNLFAFLPYSKMAHIVYRTVAMGYADYAHRK</sequence>
<evidence type="ECO:0000256" key="6">
    <source>
        <dbReference type="SAM" id="Phobius"/>
    </source>
</evidence>
<keyword evidence="6" id="KW-0812">Transmembrane</keyword>
<feature type="transmembrane region" description="Helical" evidence="6">
    <location>
        <begin position="182"/>
        <end position="203"/>
    </location>
</feature>
<gene>
    <name evidence="9" type="ORF">DO021_10555</name>
    <name evidence="8" type="ORF">EYB58_05140</name>
</gene>
<dbReference type="GO" id="GO:0005886">
    <property type="term" value="C:plasma membrane"/>
    <property type="evidence" value="ECO:0007669"/>
    <property type="project" value="TreeGrafter"/>
</dbReference>
<evidence type="ECO:0000256" key="1">
    <source>
        <dbReference type="ARBA" id="ARBA00022485"/>
    </source>
</evidence>
<dbReference type="GO" id="GO:0016491">
    <property type="term" value="F:oxidoreductase activity"/>
    <property type="evidence" value="ECO:0007669"/>
    <property type="project" value="UniProtKB-KW"/>
</dbReference>
<dbReference type="PROSITE" id="PS00198">
    <property type="entry name" value="4FE4S_FER_1"/>
    <property type="match status" value="1"/>
</dbReference>
<dbReference type="PANTHER" id="PTHR43255">
    <property type="entry name" value="IRON-SULFUR-BINDING OXIDOREDUCTASE FADF-RELATED-RELATED"/>
    <property type="match status" value="1"/>
</dbReference>
<feature type="transmembrane region" description="Helical" evidence="6">
    <location>
        <begin position="358"/>
        <end position="379"/>
    </location>
</feature>
<keyword evidence="1" id="KW-0004">4Fe-4S</keyword>
<evidence type="ECO:0000256" key="3">
    <source>
        <dbReference type="ARBA" id="ARBA00023002"/>
    </source>
</evidence>
<dbReference type="Gene3D" id="1.10.1060.10">
    <property type="entry name" value="Alpha-helical ferredoxin"/>
    <property type="match status" value="1"/>
</dbReference>
<feature type="domain" description="4Fe-4S ferredoxin-type" evidence="7">
    <location>
        <begin position="61"/>
        <end position="92"/>
    </location>
</feature>
<feature type="transmembrane region" description="Helical" evidence="6">
    <location>
        <begin position="296"/>
        <end position="315"/>
    </location>
</feature>
<dbReference type="EMBL" id="QLNI01000019">
    <property type="protein sequence ID" value="RAM02047.1"/>
    <property type="molecule type" value="Genomic_DNA"/>
</dbReference>
<dbReference type="NCBIfam" id="NF038018">
    <property type="entry name" value="qmoC"/>
    <property type="match status" value="1"/>
</dbReference>
<evidence type="ECO:0000259" key="7">
    <source>
        <dbReference type="PROSITE" id="PS51379"/>
    </source>
</evidence>
<dbReference type="InterPro" id="IPR051460">
    <property type="entry name" value="HdrC_iron-sulfur_subunit"/>
</dbReference>
<reference evidence="9 10" key="1">
    <citation type="submission" date="2018-06" db="EMBL/GenBank/DDBJ databases">
        <title>Complete Genome Sequence of Desulfobacter hydrogenophilus (DSM3380).</title>
        <authorList>
            <person name="Marietou A."/>
            <person name="Schreiber L."/>
            <person name="Marshall I."/>
            <person name="Jorgensen B."/>
        </authorList>
    </citation>
    <scope>NUCLEOTIDE SEQUENCE [LARGE SCALE GENOMIC DNA]</scope>
    <source>
        <strain evidence="9 10">DSM 3380</strain>
    </source>
</reference>